<dbReference type="AlphaFoldDB" id="A0A5M8A8C9"/>
<dbReference type="PRINTS" id="PR00723">
    <property type="entry name" value="SUBTILISIN"/>
</dbReference>
<keyword evidence="4 6" id="KW-0720">Serine protease</keyword>
<dbReference type="PANTHER" id="PTHR43806:SF11">
    <property type="entry name" value="CEREVISIN-RELATED"/>
    <property type="match status" value="1"/>
</dbReference>
<feature type="region of interest" description="Disordered" evidence="7">
    <location>
        <begin position="54"/>
        <end position="75"/>
    </location>
</feature>
<evidence type="ECO:0000256" key="4">
    <source>
        <dbReference type="ARBA" id="ARBA00022825"/>
    </source>
</evidence>
<feature type="region of interest" description="Disordered" evidence="7">
    <location>
        <begin position="333"/>
        <end position="355"/>
    </location>
</feature>
<evidence type="ECO:0000256" key="5">
    <source>
        <dbReference type="PIRSR" id="PIRSR615500-1"/>
    </source>
</evidence>
<sequence>MIERAPCGSRPRRRVAPTLPGRSRPRRNQAAIALNSRLKNLQWPRRHEAVRLCSERDEETTPMPRDDTPPLQHLHPKLRQVSNGSEPVNQLRAQYSQCVVTRKSALPEPAERRLAIEQQERDRFAAGLSDYSCLTVHRGRVTRPKQQAMPVADDVFINVIVETEPREPGAPDDTEHVLRAIDRMLAEAGHRRRPGQQPATPLLHRRNFIAATVPISTLRGLAALEGVRYVHRSETLSLRLPRPDRGPAAAAAIAPTPRRVAVDGQAQSGAGVLIGIIDVGGFDFSHPDFLDADGNTRFLSIWDQGGDFRPPPQAFGYGAELTRERLNAALQAARKGGPPATELERQSQQEPGSHATHVASIAAGNQGLCPGALIAGVLISVEPPGDDYAARRWTFSDASRIVHAVEYLLAVAEREGLPLSINISLGTNGGSHDGANGTCRWLDAFLATPGRAISIAAGNAGQERPTDEDRFGWIMGRIHTSGKIAAKGLTVELEWIVVGDGIADLSENELEIWYGAQDRFTVSVQPPGSTEWYEVAPRQYIENRRLPDGTVLSVYNELYHPSNGDNYIGVYLSPFLDARAYTPITAGVWKVRLHGDEIRDGSFHAWIERDDPMELQRRRELAAYRFPSFFAEATNVDSHSINSLACAHWVIGVANADAEQARVHISSSQGPTRDGRNKPDVCAPGTGIVAANGFVEGGGWVAMTGTSMASPYVCGVIGLMLAAKPTLTAAQCQGILRRTARPLPSHDYAWRNDAGYGLIDPVAAIEEARAFDERRERRDPPARRRA</sequence>
<dbReference type="InterPro" id="IPR015500">
    <property type="entry name" value="Peptidase_S8_subtilisin-rel"/>
</dbReference>
<protein>
    <submittedName>
        <fullName evidence="9">S8 family peptidase</fullName>
    </submittedName>
</protein>
<dbReference type="Gene3D" id="3.40.50.200">
    <property type="entry name" value="Peptidase S8/S53 domain"/>
    <property type="match status" value="1"/>
</dbReference>
<evidence type="ECO:0000313" key="9">
    <source>
        <dbReference type="EMBL" id="KAA6118942.1"/>
    </source>
</evidence>
<dbReference type="GO" id="GO:0006508">
    <property type="term" value="P:proteolysis"/>
    <property type="evidence" value="ECO:0007669"/>
    <property type="project" value="UniProtKB-KW"/>
</dbReference>
<gene>
    <name evidence="9" type="ORF">F1599_19735</name>
</gene>
<dbReference type="EMBL" id="VWRN01000053">
    <property type="protein sequence ID" value="KAA6118942.1"/>
    <property type="molecule type" value="Genomic_DNA"/>
</dbReference>
<evidence type="ECO:0000256" key="3">
    <source>
        <dbReference type="ARBA" id="ARBA00022801"/>
    </source>
</evidence>
<feature type="active site" description="Charge relay system" evidence="5 6">
    <location>
        <position position="278"/>
    </location>
</feature>
<dbReference type="Gene3D" id="2.60.120.1290">
    <property type="match status" value="1"/>
</dbReference>
<feature type="domain" description="Peptidase S8/S53" evidence="8">
    <location>
        <begin position="637"/>
        <end position="757"/>
    </location>
</feature>
<evidence type="ECO:0000259" key="8">
    <source>
        <dbReference type="Pfam" id="PF00082"/>
    </source>
</evidence>
<dbReference type="PANTHER" id="PTHR43806">
    <property type="entry name" value="PEPTIDASE S8"/>
    <property type="match status" value="1"/>
</dbReference>
<feature type="active site" description="Charge relay system" evidence="5 6">
    <location>
        <position position="707"/>
    </location>
</feature>
<keyword evidence="3 6" id="KW-0378">Hydrolase</keyword>
<keyword evidence="10" id="KW-1185">Reference proteome</keyword>
<dbReference type="InterPro" id="IPR034045">
    <property type="entry name" value="Pep_S8_CspA-like"/>
</dbReference>
<comment type="similarity">
    <text evidence="1 6">Belongs to the peptidase S8 family.</text>
</comment>
<dbReference type="Proteomes" id="UP000324324">
    <property type="component" value="Unassembled WGS sequence"/>
</dbReference>
<dbReference type="InterPro" id="IPR050131">
    <property type="entry name" value="Peptidase_S8_subtilisin-like"/>
</dbReference>
<reference evidence="9 10" key="1">
    <citation type="submission" date="2019-09" db="EMBL/GenBank/DDBJ databases">
        <title>Isolation of a novel species in the genus Cupriavidus from patients with sepsis using whole genome sequencing.</title>
        <authorList>
            <person name="Kweon O.J."/>
            <person name="Lee M.-K."/>
        </authorList>
    </citation>
    <scope>NUCLEOTIDE SEQUENCE [LARGE SCALE GENOMIC DNA]</scope>
    <source>
        <strain evidence="9 10">MKL-01</strain>
    </source>
</reference>
<evidence type="ECO:0000256" key="1">
    <source>
        <dbReference type="ARBA" id="ARBA00011073"/>
    </source>
</evidence>
<organism evidence="9 10">
    <name type="scientific">Cupriavidus cauae</name>
    <dbReference type="NCBI Taxonomy" id="2608999"/>
    <lineage>
        <taxon>Bacteria</taxon>
        <taxon>Pseudomonadati</taxon>
        <taxon>Pseudomonadota</taxon>
        <taxon>Betaproteobacteria</taxon>
        <taxon>Burkholderiales</taxon>
        <taxon>Burkholderiaceae</taxon>
        <taxon>Cupriavidus</taxon>
    </lineage>
</organism>
<evidence type="ECO:0000256" key="6">
    <source>
        <dbReference type="PROSITE-ProRule" id="PRU01240"/>
    </source>
</evidence>
<dbReference type="GO" id="GO:0004252">
    <property type="term" value="F:serine-type endopeptidase activity"/>
    <property type="evidence" value="ECO:0007669"/>
    <property type="project" value="UniProtKB-UniRule"/>
</dbReference>
<evidence type="ECO:0000256" key="2">
    <source>
        <dbReference type="ARBA" id="ARBA00022670"/>
    </source>
</evidence>
<evidence type="ECO:0000256" key="7">
    <source>
        <dbReference type="SAM" id="MobiDB-lite"/>
    </source>
</evidence>
<dbReference type="PROSITE" id="PS00138">
    <property type="entry name" value="SUBTILASE_SER"/>
    <property type="match status" value="1"/>
</dbReference>
<evidence type="ECO:0000313" key="10">
    <source>
        <dbReference type="Proteomes" id="UP000324324"/>
    </source>
</evidence>
<dbReference type="InterPro" id="IPR023828">
    <property type="entry name" value="Peptidase_S8_Ser-AS"/>
</dbReference>
<keyword evidence="2 6" id="KW-0645">Protease</keyword>
<accession>A0A5M8A8C9</accession>
<dbReference type="CDD" id="cd07478">
    <property type="entry name" value="Peptidases_S8_CspA-like"/>
    <property type="match status" value="1"/>
</dbReference>
<feature type="region of interest" description="Disordered" evidence="7">
    <location>
        <begin position="1"/>
        <end position="27"/>
    </location>
</feature>
<dbReference type="InterPro" id="IPR000209">
    <property type="entry name" value="Peptidase_S8/S53_dom"/>
</dbReference>
<name>A0A5M8A8C9_9BURK</name>
<dbReference type="InterPro" id="IPR036852">
    <property type="entry name" value="Peptidase_S8/S53_dom_sf"/>
</dbReference>
<feature type="domain" description="Peptidase S8/S53" evidence="8">
    <location>
        <begin position="269"/>
        <end position="462"/>
    </location>
</feature>
<comment type="caution">
    <text evidence="9">The sequence shown here is derived from an EMBL/GenBank/DDBJ whole genome shotgun (WGS) entry which is preliminary data.</text>
</comment>
<dbReference type="PROSITE" id="PS51892">
    <property type="entry name" value="SUBTILASE"/>
    <property type="match status" value="1"/>
</dbReference>
<dbReference type="SUPFAM" id="SSF52743">
    <property type="entry name" value="Subtilisin-like"/>
    <property type="match status" value="1"/>
</dbReference>
<feature type="active site" description="Charge relay system" evidence="5 6">
    <location>
        <position position="354"/>
    </location>
</feature>
<proteinExistence type="inferred from homology"/>
<dbReference type="Pfam" id="PF00082">
    <property type="entry name" value="Peptidase_S8"/>
    <property type="match status" value="2"/>
</dbReference>